<dbReference type="EMBL" id="QHBU01000079">
    <property type="protein sequence ID" value="PZR82228.1"/>
    <property type="molecule type" value="Genomic_DNA"/>
</dbReference>
<dbReference type="Proteomes" id="UP000606991">
    <property type="component" value="Unassembled WGS sequence"/>
</dbReference>
<dbReference type="SUPFAM" id="SSF51735">
    <property type="entry name" value="NAD(P)-binding Rossmann-fold domains"/>
    <property type="match status" value="1"/>
</dbReference>
<dbReference type="RefSeq" id="WP_337313449.1">
    <property type="nucleotide sequence ID" value="NZ_JAEKNS010000139.1"/>
</dbReference>
<dbReference type="InterPro" id="IPR036291">
    <property type="entry name" value="NAD(P)-bd_dom_sf"/>
</dbReference>
<evidence type="ECO:0000313" key="2">
    <source>
        <dbReference type="EMBL" id="PZR82228.1"/>
    </source>
</evidence>
<reference evidence="2 3" key="1">
    <citation type="journal article" date="2017" name="Nature">
        <title>Atmospheric trace gases support primary production in Antarctic desert surface soil.</title>
        <authorList>
            <person name="Ji M."/>
            <person name="Greening C."/>
            <person name="Vanwonterghem I."/>
            <person name="Carere C.R."/>
            <person name="Bay S.K."/>
            <person name="Steen J.A."/>
            <person name="Montgomery K."/>
            <person name="Lines T."/>
            <person name="Beardall J."/>
            <person name="van Dorst J."/>
            <person name="Snape I."/>
            <person name="Stott M.B."/>
            <person name="Hugenholtz P."/>
            <person name="Ferrari B.C."/>
        </authorList>
    </citation>
    <scope>NUCLEOTIDE SEQUENCE [LARGE SCALE GENOMIC DNA]</scope>
    <source>
        <strain evidence="2">RRmetagenome_bin12</strain>
    </source>
</reference>
<organism evidence="2 3">
    <name type="scientific">Candidatus Aeolococcus gillhamiae</name>
    <dbReference type="NCBI Taxonomy" id="3127015"/>
    <lineage>
        <taxon>Bacteria</taxon>
        <taxon>Bacillati</taxon>
        <taxon>Candidatus Dormiibacterota</taxon>
        <taxon>Candidatus Dormibacteria</taxon>
        <taxon>Candidatus Aeolococcales</taxon>
        <taxon>Candidatus Aeolococcaceae</taxon>
        <taxon>Candidatus Aeolococcus</taxon>
    </lineage>
</organism>
<reference evidence="2" key="2">
    <citation type="submission" date="2018-05" db="EMBL/GenBank/DDBJ databases">
        <authorList>
            <person name="Ferrari B."/>
        </authorList>
    </citation>
    <scope>NUCLEOTIDE SEQUENCE</scope>
    <source>
        <strain evidence="2">RRmetagenome_bin12</strain>
    </source>
</reference>
<accession>A0A934K433</accession>
<proteinExistence type="predicted"/>
<gene>
    <name evidence="2" type="ORF">DLM65_04455</name>
    <name evidence="1" type="ORF">JF886_13810</name>
</gene>
<accession>A0A2W6AA79</accession>
<evidence type="ECO:0000313" key="3">
    <source>
        <dbReference type="Proteomes" id="UP000248724"/>
    </source>
</evidence>
<dbReference type="PANTHER" id="PTHR43781">
    <property type="entry name" value="SACCHAROPINE DEHYDROGENASE"/>
    <property type="match status" value="1"/>
</dbReference>
<protein>
    <submittedName>
        <fullName evidence="1 2">Saccharopine dehydrogenase</fullName>
    </submittedName>
</protein>
<dbReference type="PANTHER" id="PTHR43781:SF1">
    <property type="entry name" value="SACCHAROPINE DEHYDROGENASE"/>
    <property type="match status" value="1"/>
</dbReference>
<dbReference type="AlphaFoldDB" id="A0A2W6AA79"/>
<dbReference type="Gene3D" id="3.40.50.720">
    <property type="entry name" value="NAD(P)-binding Rossmann-like Domain"/>
    <property type="match status" value="1"/>
</dbReference>
<evidence type="ECO:0000313" key="1">
    <source>
        <dbReference type="EMBL" id="MBJ7595906.1"/>
    </source>
</evidence>
<comment type="caution">
    <text evidence="2">The sequence shown here is derived from an EMBL/GenBank/DDBJ whole genome shotgun (WGS) entry which is preliminary data.</text>
</comment>
<dbReference type="EMBL" id="JAEKNS010000139">
    <property type="protein sequence ID" value="MBJ7595906.1"/>
    <property type="molecule type" value="Genomic_DNA"/>
</dbReference>
<reference evidence="1 4" key="3">
    <citation type="submission" date="2020-10" db="EMBL/GenBank/DDBJ databases">
        <title>Ca. Dormibacterota MAGs.</title>
        <authorList>
            <person name="Montgomery K."/>
        </authorList>
    </citation>
    <scope>NUCLEOTIDE SEQUENCE [LARGE SCALE GENOMIC DNA]</scope>
    <source>
        <strain evidence="1">SC8812_S17_18</strain>
    </source>
</reference>
<evidence type="ECO:0000313" key="4">
    <source>
        <dbReference type="Proteomes" id="UP000606991"/>
    </source>
</evidence>
<name>A0A2W6AA79_9BACT</name>
<dbReference type="Proteomes" id="UP000248724">
    <property type="component" value="Unassembled WGS sequence"/>
</dbReference>
<sequence>MAGRIVVFGATGYTGTLAAEELAAAGIPAVLAGRDRGRLEQLASRLRGTFDIATADVGEPASVAALVGPGDVLVSTVGPFARWGDPAVNAAIERGAGYIDSTGEPQFVRRVFEDFGPRAERKGVVLLTAFGYDCVPGNVAAALALEDAGAKAVQVDVGYFVTRGRPSGGTLASLLGVTRAPSFAWRDGALRTERGGAHIASFDLGDHRADALSFGGSEHLGLPRSYPRLRTIGTYVGWFGPLTKGVKVLGAAQTELERLPGASTLIDRATHRFARGSTGGPDAAARGRMTSRVVAVARDARGKELATARLEGVDAYTLTARLLVWGAMQLRDGAAAAAGARGPVEAFGLDTMAHALADTGLPRAA</sequence>